<sequence length="859" mass="99479">MSGQSQSCLSNGTERSRMHWTPLMERYFIDLMLEHLQIGNRVGHTFNKQAWTDMLTSFNANFGSQFDKDVLKTRYTNLWKQFNDVKSLLSQFGFSWDAARQMVVADDDSVWDAYLKSHPDTRCYRTKPVLNFDDLCVIYGNAVADGRYSLSSHDVRLDDKLQGLHLVDGTGTVAVPSSDRTRTDWTASMDQFFIELMVDQLSRGNRVDNGFNKKAWTDMLAIFNTKFGCQHGRRVLKNRFKKLLKYYRDITNLVKQGFSWNEQQQMLLADDDIWDSYVKAHPYARIYRSKTLPNYRDLELIFRNVSENEISNLQPEKNHEDVISEETKDGVYQWKAFITLFNLLRCFPAFSKTKLTICSISVMQKPNEESSYILSFYGGELKGSRNPSGTDRTRTYWTPPMDRCLINLLLDQVKHGNRLGQTFISQAWNDMITSFNEQFNSQYDKDVLKNRYKHLRKQFNDVDHLLQHDGFSWDDTREMIDAEDRVWDSYTKAHPEARSLRVKTLPDYGKLCIIFGAKGEQKTGVFSNYDAGSTIEWTESMERRFVDVMIEQVNNGNGIENLFNEEAWMHLAQTFNGRWGLQYAKKVLMDQYLCLMKKHDDICNILSHSEFAWNETLQTIIADDDVWDAYIKDHPDAISYKNKCLYLFHDLCKIFGNKVMEISNVKASNLEQLHLMEEDDFTIDMGLNETSEDLVDIINVDISEQDLGKGRENDGEESFGNLVVSGSNEIDIDAVETNGNLDVASNNEISNQDREKPMTHHVRKRPGTMMSRDSTLPKKKLRMKEALSEMASAVNALMNKRENSNSSFEDALNVLQAMPDIDEELVMDASDLLEDETKAKIFLALDISLRKKWLLRKLR</sequence>
<dbReference type="OrthoDB" id="1848055at2759"/>
<dbReference type="AlphaFoldDB" id="A0A3Q0F2G6"/>
<dbReference type="Pfam" id="PF12776">
    <property type="entry name" value="Myb_DNA-bind_3"/>
    <property type="match status" value="4"/>
</dbReference>
<dbReference type="STRING" id="3916.A0A3Q0F2G6"/>
<protein>
    <submittedName>
        <fullName evidence="4">Uncharacterized protein LOC106760000 isoform X1</fullName>
    </submittedName>
</protein>
<reference evidence="4" key="2">
    <citation type="submission" date="2025-08" db="UniProtKB">
        <authorList>
            <consortium name="RefSeq"/>
        </authorList>
    </citation>
    <scope>IDENTIFICATION</scope>
    <source>
        <tissue evidence="4">Leaf</tissue>
    </source>
</reference>
<evidence type="ECO:0000313" key="3">
    <source>
        <dbReference type="Proteomes" id="UP000087766"/>
    </source>
</evidence>
<feature type="region of interest" description="Disordered" evidence="1">
    <location>
        <begin position="753"/>
        <end position="774"/>
    </location>
</feature>
<feature type="domain" description="Myb/SANT-like" evidence="2">
    <location>
        <begin position="19"/>
        <end position="114"/>
    </location>
</feature>
<feature type="domain" description="Myb/SANT-like" evidence="2">
    <location>
        <begin position="185"/>
        <end position="277"/>
    </location>
</feature>
<evidence type="ECO:0000259" key="2">
    <source>
        <dbReference type="Pfam" id="PF12776"/>
    </source>
</evidence>
<accession>A0A3Q0F2G6</accession>
<organism evidence="3 4">
    <name type="scientific">Vigna radiata var. radiata</name>
    <name type="common">Mung bean</name>
    <name type="synonym">Phaseolus aureus</name>
    <dbReference type="NCBI Taxonomy" id="3916"/>
    <lineage>
        <taxon>Eukaryota</taxon>
        <taxon>Viridiplantae</taxon>
        <taxon>Streptophyta</taxon>
        <taxon>Embryophyta</taxon>
        <taxon>Tracheophyta</taxon>
        <taxon>Spermatophyta</taxon>
        <taxon>Magnoliopsida</taxon>
        <taxon>eudicotyledons</taxon>
        <taxon>Gunneridae</taxon>
        <taxon>Pentapetalae</taxon>
        <taxon>rosids</taxon>
        <taxon>fabids</taxon>
        <taxon>Fabales</taxon>
        <taxon>Fabaceae</taxon>
        <taxon>Papilionoideae</taxon>
        <taxon>50 kb inversion clade</taxon>
        <taxon>NPAAA clade</taxon>
        <taxon>indigoferoid/millettioid clade</taxon>
        <taxon>Phaseoleae</taxon>
        <taxon>Vigna</taxon>
    </lineage>
</organism>
<dbReference type="GeneID" id="106760000"/>
<feature type="domain" description="Myb/SANT-like" evidence="2">
    <location>
        <begin position="396"/>
        <end position="490"/>
    </location>
</feature>
<feature type="domain" description="Myb/SANT-like" evidence="2">
    <location>
        <begin position="536"/>
        <end position="630"/>
    </location>
</feature>
<evidence type="ECO:0000256" key="1">
    <source>
        <dbReference type="SAM" id="MobiDB-lite"/>
    </source>
</evidence>
<proteinExistence type="predicted"/>
<reference evidence="3" key="1">
    <citation type="journal article" date="2014" name="Nat. Commun.">
        <title>Genome sequence of mungbean and insights into evolution within Vigna species.</title>
        <authorList>
            <person name="Kang Y.J."/>
            <person name="Kim S.K."/>
            <person name="Kim M.Y."/>
            <person name="Lestari P."/>
            <person name="Kim K.H."/>
            <person name="Ha B.K."/>
            <person name="Jun T.H."/>
            <person name="Hwang W.J."/>
            <person name="Lee T."/>
            <person name="Lee J."/>
            <person name="Shim S."/>
            <person name="Yoon M.Y."/>
            <person name="Jang Y.E."/>
            <person name="Han K.S."/>
            <person name="Taeprayoon P."/>
            <person name="Yoon N."/>
            <person name="Somta P."/>
            <person name="Tanya P."/>
            <person name="Kim K.S."/>
            <person name="Gwag J.G."/>
            <person name="Moon J.K."/>
            <person name="Lee Y.H."/>
            <person name="Park B.S."/>
            <person name="Bombarely A."/>
            <person name="Doyle J.J."/>
            <person name="Jackson S.A."/>
            <person name="Schafleitner R."/>
            <person name="Srinives P."/>
            <person name="Varshney R.K."/>
            <person name="Lee S.H."/>
        </authorList>
    </citation>
    <scope>NUCLEOTIDE SEQUENCE [LARGE SCALE GENOMIC DNA]</scope>
    <source>
        <strain evidence="3">cv. VC1973A</strain>
    </source>
</reference>
<keyword evidence="3" id="KW-1185">Reference proteome</keyword>
<evidence type="ECO:0000313" key="4">
    <source>
        <dbReference type="RefSeq" id="XP_022636617.1"/>
    </source>
</evidence>
<dbReference type="PANTHER" id="PTHR46929">
    <property type="entry name" value="EXPRESSED PROTEIN"/>
    <property type="match status" value="1"/>
</dbReference>
<name>A0A3Q0F2G6_VIGRR</name>
<gene>
    <name evidence="4" type="primary">LOC106760000</name>
</gene>
<dbReference type="RefSeq" id="XP_022636617.1">
    <property type="nucleotide sequence ID" value="XM_022780896.1"/>
</dbReference>
<dbReference type="PANTHER" id="PTHR46929:SF28">
    <property type="entry name" value="MYB_SANT-LIKE DNA-BINDING DOMAIN PROTEIN"/>
    <property type="match status" value="1"/>
</dbReference>
<dbReference type="Proteomes" id="UP000087766">
    <property type="component" value="Chromosome 5"/>
</dbReference>
<dbReference type="InterPro" id="IPR024752">
    <property type="entry name" value="Myb/SANT-like_dom"/>
</dbReference>